<dbReference type="EMBL" id="JAHRHJ020000010">
    <property type="protein sequence ID" value="KAH9299254.1"/>
    <property type="molecule type" value="Genomic_DNA"/>
</dbReference>
<evidence type="ECO:0000256" key="1">
    <source>
        <dbReference type="SAM" id="MobiDB-lite"/>
    </source>
</evidence>
<keyword evidence="3" id="KW-1185">Reference proteome</keyword>
<name>A0AA38CLW0_TAXCH</name>
<sequence>GFIGFLIGFHRPFVRVSSAFCSSRSSALRFRRQTMSRKRAAVGDLAPHDMDSKHASLMQDYLLLQDEFATLKDRVHSAKTRRATLLAEVRFLRRRLKELKETPPTPKENLIPSAVPQTTSKKNPVPSMKFHALRKPFRTGGSDHSTQRKPLNDNVSLVRAPKPPIFGNRPDVFVKAVSEKRKISWQDQISLECK</sequence>
<dbReference type="PANTHER" id="PTHR34807">
    <property type="entry name" value="OS08G0270800 PROTEIN"/>
    <property type="match status" value="1"/>
</dbReference>
<accession>A0AA38CLW0</accession>
<dbReference type="AlphaFoldDB" id="A0AA38CLW0"/>
<feature type="region of interest" description="Disordered" evidence="1">
    <location>
        <begin position="102"/>
        <end position="126"/>
    </location>
</feature>
<comment type="caution">
    <text evidence="2">The sequence shown here is derived from an EMBL/GenBank/DDBJ whole genome shotgun (WGS) entry which is preliminary data.</text>
</comment>
<dbReference type="OMA" id="DQISLEC"/>
<evidence type="ECO:0000313" key="2">
    <source>
        <dbReference type="EMBL" id="KAH9299254.1"/>
    </source>
</evidence>
<dbReference type="PANTHER" id="PTHR34807:SF3">
    <property type="entry name" value="OS08G0270800 PROTEIN"/>
    <property type="match status" value="1"/>
</dbReference>
<organism evidence="2 3">
    <name type="scientific">Taxus chinensis</name>
    <name type="common">Chinese yew</name>
    <name type="synonym">Taxus wallichiana var. chinensis</name>
    <dbReference type="NCBI Taxonomy" id="29808"/>
    <lineage>
        <taxon>Eukaryota</taxon>
        <taxon>Viridiplantae</taxon>
        <taxon>Streptophyta</taxon>
        <taxon>Embryophyta</taxon>
        <taxon>Tracheophyta</taxon>
        <taxon>Spermatophyta</taxon>
        <taxon>Pinopsida</taxon>
        <taxon>Pinidae</taxon>
        <taxon>Conifers II</taxon>
        <taxon>Cupressales</taxon>
        <taxon>Taxaceae</taxon>
        <taxon>Taxus</taxon>
    </lineage>
</organism>
<proteinExistence type="predicted"/>
<dbReference type="Proteomes" id="UP000824469">
    <property type="component" value="Unassembled WGS sequence"/>
</dbReference>
<gene>
    <name evidence="2" type="ORF">KI387_030936</name>
</gene>
<reference evidence="2 3" key="1">
    <citation type="journal article" date="2021" name="Nat. Plants">
        <title>The Taxus genome provides insights into paclitaxel biosynthesis.</title>
        <authorList>
            <person name="Xiong X."/>
            <person name="Gou J."/>
            <person name="Liao Q."/>
            <person name="Li Y."/>
            <person name="Zhou Q."/>
            <person name="Bi G."/>
            <person name="Li C."/>
            <person name="Du R."/>
            <person name="Wang X."/>
            <person name="Sun T."/>
            <person name="Guo L."/>
            <person name="Liang H."/>
            <person name="Lu P."/>
            <person name="Wu Y."/>
            <person name="Zhang Z."/>
            <person name="Ro D.K."/>
            <person name="Shang Y."/>
            <person name="Huang S."/>
            <person name="Yan J."/>
        </authorList>
    </citation>
    <scope>NUCLEOTIDE SEQUENCE [LARGE SCALE GENOMIC DNA]</scope>
    <source>
        <strain evidence="2">Ta-2019</strain>
    </source>
</reference>
<feature type="non-terminal residue" evidence="2">
    <location>
        <position position="1"/>
    </location>
</feature>
<protein>
    <submittedName>
        <fullName evidence="2">Uncharacterized protein</fullName>
    </submittedName>
</protein>
<evidence type="ECO:0000313" key="3">
    <source>
        <dbReference type="Proteomes" id="UP000824469"/>
    </source>
</evidence>